<dbReference type="Gene3D" id="1.50.10.10">
    <property type="match status" value="1"/>
</dbReference>
<keyword evidence="4" id="KW-0378">Hydrolase</keyword>
<dbReference type="Pfam" id="PF00723">
    <property type="entry name" value="Glyco_hydro_15"/>
    <property type="match status" value="1"/>
</dbReference>
<evidence type="ECO:0000313" key="13">
    <source>
        <dbReference type="Proteomes" id="UP000092666"/>
    </source>
</evidence>
<dbReference type="GO" id="GO:0004339">
    <property type="term" value="F:glucan 1,4-alpha-glucosidase activity"/>
    <property type="evidence" value="ECO:0007669"/>
    <property type="project" value="UniProtKB-EC"/>
</dbReference>
<dbReference type="Proteomes" id="UP000092666">
    <property type="component" value="Unassembled WGS sequence"/>
</dbReference>
<evidence type="ECO:0000256" key="4">
    <source>
        <dbReference type="ARBA" id="ARBA00022801"/>
    </source>
</evidence>
<protein>
    <recommendedName>
        <fullName evidence="3">glucan 1,4-alpha-glucosidase</fullName>
        <ecNumber evidence="3">3.2.1.3</ecNumber>
    </recommendedName>
    <alternativeName>
        <fullName evidence="9">1,4-alpha-D-glucan glucohydrolase</fullName>
    </alternativeName>
    <alternativeName>
        <fullName evidence="8">Glucan 1,4-alpha-glucosidase</fullName>
    </alternativeName>
</protein>
<evidence type="ECO:0000256" key="3">
    <source>
        <dbReference type="ARBA" id="ARBA00012593"/>
    </source>
</evidence>
<dbReference type="SUPFAM" id="SSF48208">
    <property type="entry name" value="Six-hairpin glycosidases"/>
    <property type="match status" value="1"/>
</dbReference>
<dbReference type="EC" id="3.2.1.3" evidence="3"/>
<evidence type="ECO:0000256" key="2">
    <source>
        <dbReference type="ARBA" id="ARBA00006188"/>
    </source>
</evidence>
<dbReference type="STRING" id="1296120.A0A1B9GTG2"/>
<dbReference type="InterPro" id="IPR000165">
    <property type="entry name" value="Glucoamylase"/>
</dbReference>
<feature type="compositionally biased region" description="Basic and acidic residues" evidence="10">
    <location>
        <begin position="487"/>
        <end position="501"/>
    </location>
</feature>
<proteinExistence type="inferred from homology"/>
<evidence type="ECO:0000256" key="10">
    <source>
        <dbReference type="SAM" id="MobiDB-lite"/>
    </source>
</evidence>
<dbReference type="GO" id="GO:0000324">
    <property type="term" value="C:fungal-type vacuole"/>
    <property type="evidence" value="ECO:0007669"/>
    <property type="project" value="TreeGrafter"/>
</dbReference>
<dbReference type="InterPro" id="IPR008928">
    <property type="entry name" value="6-hairpin_glycosidase_sf"/>
</dbReference>
<reference evidence="13" key="2">
    <citation type="submission" date="2013-12" db="EMBL/GenBank/DDBJ databases">
        <title>Evolution of pathogenesis and genome organization in the Tremellales.</title>
        <authorList>
            <person name="Cuomo C."/>
            <person name="Litvintseva A."/>
            <person name="Heitman J."/>
            <person name="Chen Y."/>
            <person name="Sun S."/>
            <person name="Springer D."/>
            <person name="Dromer F."/>
            <person name="Young S."/>
            <person name="Zeng Q."/>
            <person name="Chapman S."/>
            <person name="Gujja S."/>
            <person name="Saif S."/>
            <person name="Birren B."/>
        </authorList>
    </citation>
    <scope>NUCLEOTIDE SEQUENCE [LARGE SCALE GENOMIC DNA]</scope>
    <source>
        <strain evidence="13">BCC8398</strain>
    </source>
</reference>
<gene>
    <name evidence="12" type="ORF">I316_03820</name>
</gene>
<evidence type="ECO:0000256" key="6">
    <source>
        <dbReference type="ARBA" id="ARBA00023295"/>
    </source>
</evidence>
<sequence length="656" mass="74256">MSYELDGFLRPKSEYDDKSESSSSFTTTTLPQHLLRIDAEERDDVYGSPTYGCLDRIPMLSFPSTMKSGQDKHPYIECKQEDHNDTEGRPTRRSVIPDSTNLAVDPSVFERLRGWYASFRSKPTWWIAAGIVSGMITYFAICVSLVEPSTPDYSEQRASPAPEWMLKEKGIAVQKILKNIGPIIGANDGLVVASPSHGERDDLPDYYFTWTRDSALVFSALNQLWLLPPSHSPTAASATASKINLFRSYIISQARIQDTPNPSGDLHTGGLNEPKFHVNGSAFLGDWGRPQRDGPALRALAIIPYAHYLLDRNYPLDIEFIKHHIYDPHRINSTGKVVKNDLEEVAHHWSQSGFDLWEELDGHHLFTILMSMKALEDGAKLANRLNDSGAANFYLEQAKKIQNSLERFWDNEANYYISGIPDGQHPAPVIMHRSPSEGDKRPEVQTRMMGRGDGWPDRELSDCSLPLSVVHLNQDLSSTRETFASSEHSHDGDEGPHSFHPADPRVIATMYRYILSFRDLYEINSDREWTDGWMLGRYREDLYDGVGKSKANSWFICTHSIAQVFYLAQSSFRASGSIHVSNLTIPFWSDILSERVTPGDRWRKGSDAFERAVHRLGEVADRFLGASRRYWDEGSMSEQVDRQSCHWIAPHGLPKT</sequence>
<dbReference type="PROSITE" id="PS00820">
    <property type="entry name" value="GLUCOAMYLASE"/>
    <property type="match status" value="1"/>
</dbReference>
<dbReference type="PRINTS" id="PR00736">
    <property type="entry name" value="GLHYDRLASE15"/>
</dbReference>
<accession>A0A1B9GTG2</accession>
<dbReference type="InterPro" id="IPR011613">
    <property type="entry name" value="GH15-like"/>
</dbReference>
<evidence type="ECO:0000256" key="8">
    <source>
        <dbReference type="ARBA" id="ARBA00033442"/>
    </source>
</evidence>
<dbReference type="OrthoDB" id="6123450at2759"/>
<keyword evidence="5" id="KW-0119">Carbohydrate metabolism</keyword>
<name>A0A1B9GTG2_9TREE</name>
<feature type="domain" description="GH15-like" evidence="11">
    <location>
        <begin position="172"/>
        <end position="644"/>
    </location>
</feature>
<dbReference type="PANTHER" id="PTHR31616">
    <property type="entry name" value="TREHALASE"/>
    <property type="match status" value="1"/>
</dbReference>
<feature type="region of interest" description="Disordered" evidence="10">
    <location>
        <begin position="480"/>
        <end position="501"/>
    </location>
</feature>
<evidence type="ECO:0000256" key="9">
    <source>
        <dbReference type="ARBA" id="ARBA00033473"/>
    </source>
</evidence>
<dbReference type="EMBL" id="KV700125">
    <property type="protein sequence ID" value="OCF34306.1"/>
    <property type="molecule type" value="Genomic_DNA"/>
</dbReference>
<feature type="compositionally biased region" description="Basic and acidic residues" evidence="10">
    <location>
        <begin position="7"/>
        <end position="20"/>
    </location>
</feature>
<comment type="similarity">
    <text evidence="2">Belongs to the glycosyl hydrolase 15 family.</text>
</comment>
<dbReference type="GO" id="GO:0000272">
    <property type="term" value="P:polysaccharide catabolic process"/>
    <property type="evidence" value="ECO:0007669"/>
    <property type="project" value="UniProtKB-KW"/>
</dbReference>
<keyword evidence="7" id="KW-0624">Polysaccharide degradation</keyword>
<evidence type="ECO:0000256" key="5">
    <source>
        <dbReference type="ARBA" id="ARBA00023277"/>
    </source>
</evidence>
<evidence type="ECO:0000256" key="7">
    <source>
        <dbReference type="ARBA" id="ARBA00023326"/>
    </source>
</evidence>
<evidence type="ECO:0000313" key="12">
    <source>
        <dbReference type="EMBL" id="OCF34306.1"/>
    </source>
</evidence>
<evidence type="ECO:0000259" key="11">
    <source>
        <dbReference type="Pfam" id="PF00723"/>
    </source>
</evidence>
<dbReference type="InterPro" id="IPR046966">
    <property type="entry name" value="Glucoamylase_active_site"/>
</dbReference>
<dbReference type="InterPro" id="IPR012341">
    <property type="entry name" value="6hp_glycosidase-like_sf"/>
</dbReference>
<comment type="catalytic activity">
    <reaction evidence="1">
        <text>Hydrolysis of terminal (1-&gt;4)-linked alpha-D-glucose residues successively from non-reducing ends of the chains with release of beta-D-glucose.</text>
        <dbReference type="EC" id="3.2.1.3"/>
    </reaction>
</comment>
<dbReference type="PANTHER" id="PTHR31616:SF9">
    <property type="entry name" value="GLUCOAMYLASE, INTRACELLULAR SPORULATION-SPECIFIC"/>
    <property type="match status" value="1"/>
</dbReference>
<organism evidence="12 13">
    <name type="scientific">Kwoniella heveanensis BCC8398</name>
    <dbReference type="NCBI Taxonomy" id="1296120"/>
    <lineage>
        <taxon>Eukaryota</taxon>
        <taxon>Fungi</taxon>
        <taxon>Dikarya</taxon>
        <taxon>Basidiomycota</taxon>
        <taxon>Agaricomycotina</taxon>
        <taxon>Tremellomycetes</taxon>
        <taxon>Tremellales</taxon>
        <taxon>Cryptococcaceae</taxon>
        <taxon>Kwoniella</taxon>
    </lineage>
</organism>
<keyword evidence="13" id="KW-1185">Reference proteome</keyword>
<reference evidence="12 13" key="1">
    <citation type="submission" date="2013-07" db="EMBL/GenBank/DDBJ databases">
        <title>The Genome Sequence of Cryptococcus heveanensis BCC8398.</title>
        <authorList>
            <consortium name="The Broad Institute Genome Sequencing Platform"/>
            <person name="Cuomo C."/>
            <person name="Litvintseva A."/>
            <person name="Chen Y."/>
            <person name="Heitman J."/>
            <person name="Sun S."/>
            <person name="Springer D."/>
            <person name="Dromer F."/>
            <person name="Young S.K."/>
            <person name="Zeng Q."/>
            <person name="Gargeya S."/>
            <person name="Fitzgerald M."/>
            <person name="Abouelleil A."/>
            <person name="Alvarado L."/>
            <person name="Berlin A.M."/>
            <person name="Chapman S.B."/>
            <person name="Dewar J."/>
            <person name="Goldberg J."/>
            <person name="Griggs A."/>
            <person name="Gujja S."/>
            <person name="Hansen M."/>
            <person name="Howarth C."/>
            <person name="Imamovic A."/>
            <person name="Larimer J."/>
            <person name="McCowan C."/>
            <person name="Murphy C."/>
            <person name="Pearson M."/>
            <person name="Priest M."/>
            <person name="Roberts A."/>
            <person name="Saif S."/>
            <person name="Shea T."/>
            <person name="Sykes S."/>
            <person name="Wortman J."/>
            <person name="Nusbaum C."/>
            <person name="Birren B."/>
        </authorList>
    </citation>
    <scope>NUCLEOTIDE SEQUENCE [LARGE SCALE GENOMIC DNA]</scope>
    <source>
        <strain evidence="12 13">BCC8398</strain>
    </source>
</reference>
<keyword evidence="6" id="KW-0326">Glycosidase</keyword>
<evidence type="ECO:0000256" key="1">
    <source>
        <dbReference type="ARBA" id="ARBA00001863"/>
    </source>
</evidence>
<feature type="region of interest" description="Disordered" evidence="10">
    <location>
        <begin position="1"/>
        <end position="27"/>
    </location>
</feature>
<dbReference type="AlphaFoldDB" id="A0A1B9GTG2"/>